<dbReference type="InParanoid" id="H9GUY6"/>
<keyword evidence="8 12" id="KW-0297">G-protein coupled receptor</keyword>
<evidence type="ECO:0000256" key="11">
    <source>
        <dbReference type="ARBA" id="ARBA00023224"/>
    </source>
</evidence>
<evidence type="ECO:0000256" key="4">
    <source>
        <dbReference type="ARBA" id="ARBA00022606"/>
    </source>
</evidence>
<keyword evidence="16" id="KW-1185">Reference proteome</keyword>
<keyword evidence="6 13" id="KW-0552">Olfaction</keyword>
<dbReference type="Proteomes" id="UP000001646">
    <property type="component" value="Unplaced"/>
</dbReference>
<feature type="transmembrane region" description="Helical" evidence="13">
    <location>
        <begin position="197"/>
        <end position="222"/>
    </location>
</feature>
<keyword evidence="9 13" id="KW-0472">Membrane</keyword>
<dbReference type="PRINTS" id="PR00237">
    <property type="entry name" value="GPCRRHODOPSN"/>
</dbReference>
<evidence type="ECO:0000256" key="7">
    <source>
        <dbReference type="ARBA" id="ARBA00022989"/>
    </source>
</evidence>
<dbReference type="SUPFAM" id="SSF81321">
    <property type="entry name" value="Family A G protein-coupled receptor-like"/>
    <property type="match status" value="1"/>
</dbReference>
<evidence type="ECO:0000256" key="1">
    <source>
        <dbReference type="ARBA" id="ARBA00002936"/>
    </source>
</evidence>
<dbReference type="PANTHER" id="PTHR26452">
    <property type="entry name" value="OLFACTORY RECEPTOR"/>
    <property type="match status" value="1"/>
</dbReference>
<evidence type="ECO:0000256" key="13">
    <source>
        <dbReference type="RuleBase" id="RU363047"/>
    </source>
</evidence>
<dbReference type="PRINTS" id="PR00245">
    <property type="entry name" value="OLFACTORYR"/>
</dbReference>
<keyword evidence="3 13" id="KW-1003">Cell membrane</keyword>
<dbReference type="KEGG" id="acs:100560198"/>
<evidence type="ECO:0000313" key="16">
    <source>
        <dbReference type="Proteomes" id="UP000001646"/>
    </source>
</evidence>
<gene>
    <name evidence="15" type="primary">LOC100560198</name>
</gene>
<dbReference type="GO" id="GO:0004930">
    <property type="term" value="F:G protein-coupled receptor activity"/>
    <property type="evidence" value="ECO:0007669"/>
    <property type="project" value="UniProtKB-KW"/>
</dbReference>
<proteinExistence type="inferred from homology"/>
<dbReference type="Ensembl" id="ENSACAT00000027592.2">
    <property type="protein sequence ID" value="ENSACAP00000021003.2"/>
    <property type="gene ID" value="ENSACAG00000022282.2"/>
</dbReference>
<keyword evidence="10 12" id="KW-0675">Receptor</keyword>
<dbReference type="GO" id="GO:0004984">
    <property type="term" value="F:olfactory receptor activity"/>
    <property type="evidence" value="ECO:0000318"/>
    <property type="project" value="GO_Central"/>
</dbReference>
<reference evidence="15" key="2">
    <citation type="submission" date="2025-08" db="UniProtKB">
        <authorList>
            <consortium name="Ensembl"/>
        </authorList>
    </citation>
    <scope>IDENTIFICATION</scope>
</reference>
<dbReference type="FunFam" id="1.20.1070.10:FF:000037">
    <property type="entry name" value="Olfactory receptor"/>
    <property type="match status" value="1"/>
</dbReference>
<feature type="transmembrane region" description="Helical" evidence="13">
    <location>
        <begin position="234"/>
        <end position="257"/>
    </location>
</feature>
<feature type="transmembrane region" description="Helical" evidence="13">
    <location>
        <begin position="269"/>
        <end position="289"/>
    </location>
</feature>
<dbReference type="Gene3D" id="1.20.1070.10">
    <property type="entry name" value="Rhodopsin 7-helix transmembrane proteins"/>
    <property type="match status" value="1"/>
</dbReference>
<comment type="function">
    <text evidence="1">Odorant receptor.</text>
</comment>
<comment type="subcellular location">
    <subcellularLocation>
        <location evidence="2 13">Cell membrane</location>
        <topology evidence="2 13">Multi-pass membrane protein</topology>
    </subcellularLocation>
</comment>
<dbReference type="InterPro" id="IPR000276">
    <property type="entry name" value="GPCR_Rhodpsn"/>
</dbReference>
<feature type="transmembrane region" description="Helical" evidence="13">
    <location>
        <begin position="138"/>
        <end position="156"/>
    </location>
</feature>
<protein>
    <recommendedName>
        <fullName evidence="13">Olfactory receptor</fullName>
    </recommendedName>
</protein>
<dbReference type="PROSITE" id="PS00237">
    <property type="entry name" value="G_PROTEIN_RECEP_F1_1"/>
    <property type="match status" value="1"/>
</dbReference>
<evidence type="ECO:0000259" key="14">
    <source>
        <dbReference type="PROSITE" id="PS50262"/>
    </source>
</evidence>
<name>H9GUY6_ANOCA</name>
<dbReference type="OrthoDB" id="6151005at2759"/>
<sequence>MDNQSSVSEFLLLEFSATWELQILHFMLFLILYLTTVAGNTLIIVAVVLDHRLHSPLYFFLLNLAIQDLGSVSVTVPKYVIGSIMNDRRISYSGCVAQVLFFVFFTASDVALLTVMAYDRFIAICNPLRYERIMNRRACIQMAVIAWLATFLNAVLHTCGTFATPFCSNIVNQFFCEIPQLLRLACTDSYPIEMGAVLFSIMIWFGCFIFIIVTYVQIFIAVLKIPSSLGRKKALTTCIPHLIVVSMFSLTVCLAYLRPSSSMSSSLELLVTIMYSVLPPMLNPLIYSLRNKEIKLALSRLLTLRSSSNNAFFFCTP</sequence>
<dbReference type="InterPro" id="IPR050516">
    <property type="entry name" value="Olfactory_GPCR"/>
</dbReference>
<evidence type="ECO:0000256" key="8">
    <source>
        <dbReference type="ARBA" id="ARBA00023040"/>
    </source>
</evidence>
<evidence type="ECO:0000313" key="15">
    <source>
        <dbReference type="Ensembl" id="ENSACAP00000021003.2"/>
    </source>
</evidence>
<feature type="domain" description="G-protein coupled receptors family 1 profile" evidence="14">
    <location>
        <begin position="39"/>
        <end position="287"/>
    </location>
</feature>
<comment type="similarity">
    <text evidence="12">Belongs to the G-protein coupled receptor 1 family.</text>
</comment>
<feature type="transmembrane region" description="Helical" evidence="13">
    <location>
        <begin position="96"/>
        <end position="118"/>
    </location>
</feature>
<reference evidence="15" key="3">
    <citation type="submission" date="2025-09" db="UniProtKB">
        <authorList>
            <consortium name="Ensembl"/>
        </authorList>
    </citation>
    <scope>IDENTIFICATION</scope>
</reference>
<organism evidence="15 16">
    <name type="scientific">Anolis carolinensis</name>
    <name type="common">Green anole</name>
    <name type="synonym">American chameleon</name>
    <dbReference type="NCBI Taxonomy" id="28377"/>
    <lineage>
        <taxon>Eukaryota</taxon>
        <taxon>Metazoa</taxon>
        <taxon>Chordata</taxon>
        <taxon>Craniata</taxon>
        <taxon>Vertebrata</taxon>
        <taxon>Euteleostomi</taxon>
        <taxon>Lepidosauria</taxon>
        <taxon>Squamata</taxon>
        <taxon>Bifurcata</taxon>
        <taxon>Unidentata</taxon>
        <taxon>Episquamata</taxon>
        <taxon>Toxicofera</taxon>
        <taxon>Iguania</taxon>
        <taxon>Dactyloidae</taxon>
        <taxon>Anolis</taxon>
    </lineage>
</organism>
<dbReference type="HOGENOM" id="CLU_012526_1_2_1"/>
<dbReference type="GeneTree" id="ENSGT01050000244828"/>
<keyword evidence="4 13" id="KW-0716">Sensory transduction</keyword>
<evidence type="ECO:0000256" key="3">
    <source>
        <dbReference type="ARBA" id="ARBA00022475"/>
    </source>
</evidence>
<evidence type="ECO:0000256" key="2">
    <source>
        <dbReference type="ARBA" id="ARBA00004651"/>
    </source>
</evidence>
<keyword evidence="7 13" id="KW-1133">Transmembrane helix</keyword>
<evidence type="ECO:0000256" key="5">
    <source>
        <dbReference type="ARBA" id="ARBA00022692"/>
    </source>
</evidence>
<dbReference type="GeneID" id="100560198"/>
<keyword evidence="5 12" id="KW-0812">Transmembrane</keyword>
<evidence type="ECO:0000256" key="10">
    <source>
        <dbReference type="ARBA" id="ARBA00023170"/>
    </source>
</evidence>
<dbReference type="GO" id="GO:0005549">
    <property type="term" value="F:odorant binding"/>
    <property type="evidence" value="ECO:0000318"/>
    <property type="project" value="GO_Central"/>
</dbReference>
<dbReference type="InterPro" id="IPR017452">
    <property type="entry name" value="GPCR_Rhodpsn_7TM"/>
</dbReference>
<dbReference type="InterPro" id="IPR000725">
    <property type="entry name" value="Olfact_rcpt"/>
</dbReference>
<accession>H9GUY6</accession>
<keyword evidence="11 12" id="KW-0807">Transducer</keyword>
<evidence type="ECO:0000256" key="12">
    <source>
        <dbReference type="RuleBase" id="RU000688"/>
    </source>
</evidence>
<dbReference type="GO" id="GO:0005886">
    <property type="term" value="C:plasma membrane"/>
    <property type="evidence" value="ECO:0007669"/>
    <property type="project" value="UniProtKB-SubCell"/>
</dbReference>
<evidence type="ECO:0000256" key="6">
    <source>
        <dbReference type="ARBA" id="ARBA00022725"/>
    </source>
</evidence>
<dbReference type="CDD" id="cd15227">
    <property type="entry name" value="7tmA_OR14-like"/>
    <property type="match status" value="1"/>
</dbReference>
<dbReference type="PROSITE" id="PS50262">
    <property type="entry name" value="G_PROTEIN_RECEP_F1_2"/>
    <property type="match status" value="1"/>
</dbReference>
<evidence type="ECO:0000256" key="9">
    <source>
        <dbReference type="ARBA" id="ARBA00023136"/>
    </source>
</evidence>
<dbReference type="AlphaFoldDB" id="H9GUY6"/>
<feature type="transmembrane region" description="Helical" evidence="13">
    <location>
        <begin position="23"/>
        <end position="49"/>
    </location>
</feature>
<feature type="transmembrane region" description="Helical" evidence="13">
    <location>
        <begin position="56"/>
        <end position="76"/>
    </location>
</feature>
<dbReference type="Pfam" id="PF13853">
    <property type="entry name" value="7tm_4"/>
    <property type="match status" value="1"/>
</dbReference>
<dbReference type="eggNOG" id="ENOG502SHXQ">
    <property type="taxonomic scope" value="Eukaryota"/>
</dbReference>
<reference evidence="15" key="1">
    <citation type="submission" date="2009-12" db="EMBL/GenBank/DDBJ databases">
        <title>The Genome Sequence of Anolis carolinensis (Green Anole Lizard).</title>
        <authorList>
            <consortium name="The Genome Sequencing Platform"/>
            <person name="Di Palma F."/>
            <person name="Alfoldi J."/>
            <person name="Heiman D."/>
            <person name="Young S."/>
            <person name="Grabherr M."/>
            <person name="Johnson J."/>
            <person name="Lander E.S."/>
            <person name="Lindblad-Toh K."/>
        </authorList>
    </citation>
    <scope>NUCLEOTIDE SEQUENCE [LARGE SCALE GENOMIC DNA]</scope>
    <source>
        <strain evidence="15">JBL SC #1</strain>
    </source>
</reference>